<feature type="region of interest" description="Disordered" evidence="1">
    <location>
        <begin position="27"/>
        <end position="59"/>
    </location>
</feature>
<proteinExistence type="predicted"/>
<feature type="signal peptide" evidence="2">
    <location>
        <begin position="1"/>
        <end position="25"/>
    </location>
</feature>
<organism evidence="3 4">
    <name type="scientific">Nocardioides anomalus</name>
    <dbReference type="NCBI Taxonomy" id="2712223"/>
    <lineage>
        <taxon>Bacteria</taxon>
        <taxon>Bacillati</taxon>
        <taxon>Actinomycetota</taxon>
        <taxon>Actinomycetes</taxon>
        <taxon>Propionibacteriales</taxon>
        <taxon>Nocardioidaceae</taxon>
        <taxon>Nocardioides</taxon>
    </lineage>
</organism>
<evidence type="ECO:0000256" key="1">
    <source>
        <dbReference type="SAM" id="MobiDB-lite"/>
    </source>
</evidence>
<dbReference type="RefSeq" id="WP_165228015.1">
    <property type="nucleotide sequence ID" value="NZ_CP049257.1"/>
</dbReference>
<evidence type="ECO:0000256" key="2">
    <source>
        <dbReference type="SAM" id="SignalP"/>
    </source>
</evidence>
<keyword evidence="2" id="KW-0732">Signal</keyword>
<dbReference type="KEGG" id="nano:G5V58_01155"/>
<gene>
    <name evidence="3" type="ORF">G5V58_01155</name>
</gene>
<feature type="chain" id="PRO_5026220705" description="Lipoprotein" evidence="2">
    <location>
        <begin position="26"/>
        <end position="177"/>
    </location>
</feature>
<name>A0A6G6W8L6_9ACTN</name>
<keyword evidence="4" id="KW-1185">Reference proteome</keyword>
<reference evidence="3 4" key="1">
    <citation type="submission" date="2020-02" db="EMBL/GenBank/DDBJ databases">
        <title>Full genome sequence of Nocardioides sp. R-3366.</title>
        <authorList>
            <person name="Im W.-T."/>
        </authorList>
    </citation>
    <scope>NUCLEOTIDE SEQUENCE [LARGE SCALE GENOMIC DNA]</scope>
    <source>
        <strain evidence="3 4">R-3366</strain>
    </source>
</reference>
<evidence type="ECO:0008006" key="5">
    <source>
        <dbReference type="Google" id="ProtNLM"/>
    </source>
</evidence>
<dbReference type="EMBL" id="CP049257">
    <property type="protein sequence ID" value="QIG41562.1"/>
    <property type="molecule type" value="Genomic_DNA"/>
</dbReference>
<dbReference type="PROSITE" id="PS51257">
    <property type="entry name" value="PROKAR_LIPOPROTEIN"/>
    <property type="match status" value="1"/>
</dbReference>
<accession>A0A6G6W8L6</accession>
<protein>
    <recommendedName>
        <fullName evidence="5">Lipoprotein</fullName>
    </recommendedName>
</protein>
<dbReference type="AlphaFoldDB" id="A0A6G6W8L6"/>
<evidence type="ECO:0000313" key="3">
    <source>
        <dbReference type="EMBL" id="QIG41562.1"/>
    </source>
</evidence>
<dbReference type="Proteomes" id="UP000502996">
    <property type="component" value="Chromosome"/>
</dbReference>
<feature type="compositionally biased region" description="Low complexity" evidence="1">
    <location>
        <begin position="37"/>
        <end position="49"/>
    </location>
</feature>
<sequence length="177" mass="17940">MRHPLGTVLPTVLLAVLLTGLTACGDDSGTVADDPPRSATPTPSSSDSPGGDDRPGPGDPVEFELVTTLTETAARGDVSTEAVPLPDDPAVQQFVAAFTEPLQASVEQAVAGAAVPDDMQLYGAVVNVGCDAPDQVQVVENAGALQVIAEKVPDPKRECFAPMTTVALVLVPASAVG</sequence>
<evidence type="ECO:0000313" key="4">
    <source>
        <dbReference type="Proteomes" id="UP000502996"/>
    </source>
</evidence>